<accession>A0ABN3A4C1</accession>
<gene>
    <name evidence="1" type="ORF">GCM10009844_38310</name>
</gene>
<protein>
    <recommendedName>
        <fullName evidence="3">MFS transporter</fullName>
    </recommendedName>
</protein>
<evidence type="ECO:0000313" key="1">
    <source>
        <dbReference type="EMBL" id="GAA2153633.1"/>
    </source>
</evidence>
<reference evidence="1 2" key="1">
    <citation type="journal article" date="2019" name="Int. J. Syst. Evol. Microbiol.">
        <title>The Global Catalogue of Microorganisms (GCM) 10K type strain sequencing project: providing services to taxonomists for standard genome sequencing and annotation.</title>
        <authorList>
            <consortium name="The Broad Institute Genomics Platform"/>
            <consortium name="The Broad Institute Genome Sequencing Center for Infectious Disease"/>
            <person name="Wu L."/>
            <person name="Ma J."/>
        </authorList>
    </citation>
    <scope>NUCLEOTIDE SEQUENCE [LARGE SCALE GENOMIC DNA]</scope>
    <source>
        <strain evidence="1 2">JCM 16022</strain>
    </source>
</reference>
<dbReference type="RefSeq" id="WP_344156214.1">
    <property type="nucleotide sequence ID" value="NZ_BAAAQR010000014.1"/>
</dbReference>
<evidence type="ECO:0008006" key="3">
    <source>
        <dbReference type="Google" id="ProtNLM"/>
    </source>
</evidence>
<name>A0ABN3A4C1_9ACTN</name>
<evidence type="ECO:0000313" key="2">
    <source>
        <dbReference type="Proteomes" id="UP001501771"/>
    </source>
</evidence>
<sequence>MDADRRTAFLAGALFLVTLLTSIPAALYLYSPVLDHTGYVVGAGNGLILG</sequence>
<dbReference type="Proteomes" id="UP001501771">
    <property type="component" value="Unassembled WGS sequence"/>
</dbReference>
<proteinExistence type="predicted"/>
<dbReference type="EMBL" id="BAAAQR010000014">
    <property type="protein sequence ID" value="GAA2153633.1"/>
    <property type="molecule type" value="Genomic_DNA"/>
</dbReference>
<comment type="caution">
    <text evidence="1">The sequence shown here is derived from an EMBL/GenBank/DDBJ whole genome shotgun (WGS) entry which is preliminary data.</text>
</comment>
<keyword evidence="2" id="KW-1185">Reference proteome</keyword>
<organism evidence="1 2">
    <name type="scientific">Nocardioides koreensis</name>
    <dbReference type="NCBI Taxonomy" id="433651"/>
    <lineage>
        <taxon>Bacteria</taxon>
        <taxon>Bacillati</taxon>
        <taxon>Actinomycetota</taxon>
        <taxon>Actinomycetes</taxon>
        <taxon>Propionibacteriales</taxon>
        <taxon>Nocardioidaceae</taxon>
        <taxon>Nocardioides</taxon>
    </lineage>
</organism>